<name>A0A4R3VDX9_ROSSA</name>
<dbReference type="SUPFAM" id="SSF46785">
    <property type="entry name" value="Winged helix' DNA-binding domain"/>
    <property type="match status" value="1"/>
</dbReference>
<keyword evidence="3" id="KW-1185">Reference proteome</keyword>
<dbReference type="GO" id="GO:0006355">
    <property type="term" value="P:regulation of DNA-templated transcription"/>
    <property type="evidence" value="ECO:0007669"/>
    <property type="project" value="InterPro"/>
</dbReference>
<reference evidence="2 3" key="1">
    <citation type="submission" date="2019-03" db="EMBL/GenBank/DDBJ databases">
        <title>Genomic Encyclopedia of Type Strains, Phase IV (KMG-IV): sequencing the most valuable type-strain genomes for metagenomic binning, comparative biology and taxonomic classification.</title>
        <authorList>
            <person name="Goeker M."/>
        </authorList>
    </citation>
    <scope>NUCLEOTIDE SEQUENCE [LARGE SCALE GENOMIC DNA]</scope>
    <source>
        <strain evidence="2 3">DSM 654</strain>
    </source>
</reference>
<sequence>MLLGVESWLGQAHGYDLVSCTSAQVSRLRCRDVEDNLLQQPERYRRLLRHWHQSLSDSQAWSAELLRGSARQRILQLLLWLVALSAARAGQHSVWLPRREDMGAMLGLAEETASRQISPLCREGLCTPGDHEAQGWMLPA</sequence>
<dbReference type="AlphaFoldDB" id="A0A4R3VDX9"/>
<comment type="caution">
    <text evidence="2">The sequence shown here is derived from an EMBL/GenBank/DDBJ whole genome shotgun (WGS) entry which is preliminary data.</text>
</comment>
<dbReference type="GO" id="GO:0003677">
    <property type="term" value="F:DNA binding"/>
    <property type="evidence" value="ECO:0007669"/>
    <property type="project" value="InterPro"/>
</dbReference>
<evidence type="ECO:0000313" key="2">
    <source>
        <dbReference type="EMBL" id="TCV02123.1"/>
    </source>
</evidence>
<dbReference type="InterPro" id="IPR036390">
    <property type="entry name" value="WH_DNA-bd_sf"/>
</dbReference>
<dbReference type="EMBL" id="SMBU01000005">
    <property type="protein sequence ID" value="TCV02123.1"/>
    <property type="molecule type" value="Genomic_DNA"/>
</dbReference>
<proteinExistence type="predicted"/>
<dbReference type="InterPro" id="IPR014710">
    <property type="entry name" value="RmlC-like_jellyroll"/>
</dbReference>
<dbReference type="Proteomes" id="UP000295110">
    <property type="component" value="Unassembled WGS sequence"/>
</dbReference>
<evidence type="ECO:0000259" key="1">
    <source>
        <dbReference type="Pfam" id="PF13545"/>
    </source>
</evidence>
<dbReference type="RefSeq" id="WP_132570487.1">
    <property type="nucleotide sequence ID" value="NZ_CBCSGL010000005.1"/>
</dbReference>
<accession>A0A4R3VDX9</accession>
<organism evidence="2 3">
    <name type="scientific">Roseateles saccharophilus</name>
    <name type="common">Pseudomonas saccharophila</name>
    <dbReference type="NCBI Taxonomy" id="304"/>
    <lineage>
        <taxon>Bacteria</taxon>
        <taxon>Pseudomonadati</taxon>
        <taxon>Pseudomonadota</taxon>
        <taxon>Betaproteobacteria</taxon>
        <taxon>Burkholderiales</taxon>
        <taxon>Sphaerotilaceae</taxon>
        <taxon>Roseateles</taxon>
    </lineage>
</organism>
<feature type="domain" description="HTH crp-type" evidence="1">
    <location>
        <begin position="72"/>
        <end position="127"/>
    </location>
</feature>
<protein>
    <submittedName>
        <fullName evidence="2">Crp-like helix-turn-helix protein</fullName>
    </submittedName>
</protein>
<dbReference type="InterPro" id="IPR012318">
    <property type="entry name" value="HTH_CRP"/>
</dbReference>
<dbReference type="Pfam" id="PF13545">
    <property type="entry name" value="HTH_Crp_2"/>
    <property type="match status" value="1"/>
</dbReference>
<dbReference type="Gene3D" id="2.60.120.10">
    <property type="entry name" value="Jelly Rolls"/>
    <property type="match status" value="1"/>
</dbReference>
<gene>
    <name evidence="2" type="ORF">EV671_1005158</name>
</gene>
<dbReference type="OrthoDB" id="7643467at2"/>
<evidence type="ECO:0000313" key="3">
    <source>
        <dbReference type="Proteomes" id="UP000295110"/>
    </source>
</evidence>